<protein>
    <recommendedName>
        <fullName evidence="3">H15 domain-containing protein</fullName>
    </recommendedName>
</protein>
<gene>
    <name evidence="1" type="ORF">EGW08_014898</name>
</gene>
<evidence type="ECO:0000313" key="2">
    <source>
        <dbReference type="Proteomes" id="UP000271974"/>
    </source>
</evidence>
<evidence type="ECO:0000313" key="1">
    <source>
        <dbReference type="EMBL" id="RUS77344.1"/>
    </source>
</evidence>
<proteinExistence type="predicted"/>
<keyword evidence="2" id="KW-1185">Reference proteome</keyword>
<name>A0A433T7B3_ELYCH</name>
<sequence>MTYPGPRNPEENFPERAIARIEECKDKEANNNETSDENISPRELLLLVVAALRVLKREDGSTMNEIRRILVGGGFITPSLNIRPALISGLKRNVIRRPLSAVKAGTYDRYVEVNSDVSGRASLKRQTKRARVCGKRVKRCNKTDKKSAERYRLAL</sequence>
<dbReference type="EMBL" id="RQTK01000588">
    <property type="protein sequence ID" value="RUS77344.1"/>
    <property type="molecule type" value="Genomic_DNA"/>
</dbReference>
<comment type="caution">
    <text evidence="1">The sequence shown here is derived from an EMBL/GenBank/DDBJ whole genome shotgun (WGS) entry which is preliminary data.</text>
</comment>
<dbReference type="Proteomes" id="UP000271974">
    <property type="component" value="Unassembled WGS sequence"/>
</dbReference>
<accession>A0A433T7B3</accession>
<dbReference type="AlphaFoldDB" id="A0A433T7B3"/>
<evidence type="ECO:0008006" key="3">
    <source>
        <dbReference type="Google" id="ProtNLM"/>
    </source>
</evidence>
<dbReference type="OrthoDB" id="6148120at2759"/>
<organism evidence="1 2">
    <name type="scientific">Elysia chlorotica</name>
    <name type="common">Eastern emerald elysia</name>
    <name type="synonym">Sea slug</name>
    <dbReference type="NCBI Taxonomy" id="188477"/>
    <lineage>
        <taxon>Eukaryota</taxon>
        <taxon>Metazoa</taxon>
        <taxon>Spiralia</taxon>
        <taxon>Lophotrochozoa</taxon>
        <taxon>Mollusca</taxon>
        <taxon>Gastropoda</taxon>
        <taxon>Heterobranchia</taxon>
        <taxon>Euthyneura</taxon>
        <taxon>Panpulmonata</taxon>
        <taxon>Sacoglossa</taxon>
        <taxon>Placobranchoidea</taxon>
        <taxon>Plakobranchidae</taxon>
        <taxon>Elysia</taxon>
    </lineage>
</organism>
<reference evidence="1 2" key="1">
    <citation type="submission" date="2019-01" db="EMBL/GenBank/DDBJ databases">
        <title>A draft genome assembly of the solar-powered sea slug Elysia chlorotica.</title>
        <authorList>
            <person name="Cai H."/>
            <person name="Li Q."/>
            <person name="Fang X."/>
            <person name="Li J."/>
            <person name="Curtis N.E."/>
            <person name="Altenburger A."/>
            <person name="Shibata T."/>
            <person name="Feng M."/>
            <person name="Maeda T."/>
            <person name="Schwartz J.A."/>
            <person name="Shigenobu S."/>
            <person name="Lundholm N."/>
            <person name="Nishiyama T."/>
            <person name="Yang H."/>
            <person name="Hasebe M."/>
            <person name="Li S."/>
            <person name="Pierce S.K."/>
            <person name="Wang J."/>
        </authorList>
    </citation>
    <scope>NUCLEOTIDE SEQUENCE [LARGE SCALE GENOMIC DNA]</scope>
    <source>
        <strain evidence="1">EC2010</strain>
        <tissue evidence="1">Whole organism of an adult</tissue>
    </source>
</reference>